<feature type="region of interest" description="Disordered" evidence="1">
    <location>
        <begin position="1"/>
        <end position="29"/>
    </location>
</feature>
<dbReference type="EMBL" id="SZYD01000012">
    <property type="protein sequence ID" value="KAD4585860.1"/>
    <property type="molecule type" value="Genomic_DNA"/>
</dbReference>
<protein>
    <submittedName>
        <fullName evidence="2">Uncharacterized protein</fullName>
    </submittedName>
</protein>
<evidence type="ECO:0000256" key="1">
    <source>
        <dbReference type="SAM" id="MobiDB-lite"/>
    </source>
</evidence>
<accession>A0A5N6NF09</accession>
<gene>
    <name evidence="2" type="ORF">E3N88_23461</name>
</gene>
<reference evidence="2 3" key="1">
    <citation type="submission" date="2019-05" db="EMBL/GenBank/DDBJ databases">
        <title>Mikania micrantha, genome provides insights into the molecular mechanism of rapid growth.</title>
        <authorList>
            <person name="Liu B."/>
        </authorList>
    </citation>
    <scope>NUCLEOTIDE SEQUENCE [LARGE SCALE GENOMIC DNA]</scope>
    <source>
        <strain evidence="2">NLD-2019</strain>
        <tissue evidence="2">Leaf</tissue>
    </source>
</reference>
<feature type="compositionally biased region" description="Low complexity" evidence="1">
    <location>
        <begin position="8"/>
        <end position="25"/>
    </location>
</feature>
<organism evidence="2 3">
    <name type="scientific">Mikania micrantha</name>
    <name type="common">bitter vine</name>
    <dbReference type="NCBI Taxonomy" id="192012"/>
    <lineage>
        <taxon>Eukaryota</taxon>
        <taxon>Viridiplantae</taxon>
        <taxon>Streptophyta</taxon>
        <taxon>Embryophyta</taxon>
        <taxon>Tracheophyta</taxon>
        <taxon>Spermatophyta</taxon>
        <taxon>Magnoliopsida</taxon>
        <taxon>eudicotyledons</taxon>
        <taxon>Gunneridae</taxon>
        <taxon>Pentapetalae</taxon>
        <taxon>asterids</taxon>
        <taxon>campanulids</taxon>
        <taxon>Asterales</taxon>
        <taxon>Asteraceae</taxon>
        <taxon>Asteroideae</taxon>
        <taxon>Heliantheae alliance</taxon>
        <taxon>Eupatorieae</taxon>
        <taxon>Mikania</taxon>
    </lineage>
</organism>
<evidence type="ECO:0000313" key="3">
    <source>
        <dbReference type="Proteomes" id="UP000326396"/>
    </source>
</evidence>
<dbReference type="PANTHER" id="PTHR48434:SF1">
    <property type="entry name" value="(RAPE) HYPOTHETICAL PROTEIN"/>
    <property type="match status" value="1"/>
</dbReference>
<name>A0A5N6NF09_9ASTR</name>
<dbReference type="PANTHER" id="PTHR48434">
    <property type="entry name" value="(RAPE) HYPOTHETICAL PROTEIN"/>
    <property type="match status" value="1"/>
</dbReference>
<dbReference type="AlphaFoldDB" id="A0A5N6NF09"/>
<sequence>MSKDSKKIVLSKSKSSLSASSSSNSPLPIYNSFTPLSPFPRLRPSSPTPISSRPPYSSIVQTTRMLPQSIIRPNTPSVSTSTTDSSLYIINPNHKIIKILEPIEEEKVSQSFLTLIDYLYPRNCHFFDSDKKNIDYYQAILVDTESVVIQHILNSQNPSKIDYSKIKIKKVIKARAPGIGC</sequence>
<proteinExistence type="predicted"/>
<evidence type="ECO:0000313" key="2">
    <source>
        <dbReference type="EMBL" id="KAD4585860.1"/>
    </source>
</evidence>
<comment type="caution">
    <text evidence="2">The sequence shown here is derived from an EMBL/GenBank/DDBJ whole genome shotgun (WGS) entry which is preliminary data.</text>
</comment>
<dbReference type="Proteomes" id="UP000326396">
    <property type="component" value="Linkage Group LG2"/>
</dbReference>
<keyword evidence="3" id="KW-1185">Reference proteome</keyword>